<reference evidence="3" key="2">
    <citation type="submission" date="2015-07" db="EMBL/GenBank/DDBJ databases">
        <title>Contrasting host-pathogen interactions and genome evolution in two generalist and specialist microsporidian pathogens of mosquitoes.</title>
        <authorList>
            <consortium name="The Broad Institute Genomics Platform"/>
            <consortium name="The Broad Institute Genome Sequencing Center for Infectious Disease"/>
            <person name="Cuomo C.A."/>
            <person name="Sanscrainte N.D."/>
            <person name="Goldberg J.M."/>
            <person name="Heiman D."/>
            <person name="Young S."/>
            <person name="Zeng Q."/>
            <person name="Becnel J.J."/>
            <person name="Birren B.W."/>
        </authorList>
    </citation>
    <scope>NUCLEOTIDE SEQUENCE [LARGE SCALE GENOMIC DNA]</scope>
    <source>
        <strain evidence="3">USNM 41457</strain>
    </source>
</reference>
<dbReference type="Gene3D" id="1.10.720.30">
    <property type="entry name" value="SAP domain"/>
    <property type="match status" value="1"/>
</dbReference>
<dbReference type="AlphaFoldDB" id="J9D9H7"/>
<feature type="compositionally biased region" description="Basic and acidic residues" evidence="1">
    <location>
        <begin position="103"/>
        <end position="130"/>
    </location>
</feature>
<dbReference type="InParanoid" id="J9D9H7"/>
<evidence type="ECO:0000313" key="3">
    <source>
        <dbReference type="Proteomes" id="UP000003163"/>
    </source>
</evidence>
<feature type="compositionally biased region" description="Basic and acidic residues" evidence="1">
    <location>
        <begin position="47"/>
        <end position="78"/>
    </location>
</feature>
<keyword evidence="3" id="KW-1185">Reference proteome</keyword>
<gene>
    <name evidence="2" type="ORF">EDEG_01585</name>
</gene>
<dbReference type="EMBL" id="AFBI03000023">
    <property type="protein sequence ID" value="EJW04149.1"/>
    <property type="molecule type" value="Genomic_DNA"/>
</dbReference>
<sequence length="335" mass="39323">MKKYDKMTVSELRAICKEKNIAIGNKKKSEIIEALIKFDSELSNDENGGKKKDEGKDENVEISDSKIREEDKNTEIKQNKNKKREKNEENAILETENIGKNQNEYKKQEKNHKSEFLNSENNEKELGSLENVSKDTEIDLNKMQKIDHKDIKNNEIFESNTEENHINYRNQESILNNVNKITNKKDNNNCENHNSAEDIIKRLEPAHSETNTVVEYPFRFKNKHNTKIVFTEQAEENNNKTNNLINIETEEKICGGKNDTIDIQNSKEIKHGKAELFSKLYQNKKRKNINKLQPHHNLLELKSKILERKKRFKNNVNIESDISNEKIELRKKRFG</sequence>
<feature type="region of interest" description="Disordered" evidence="1">
    <location>
        <begin position="37"/>
        <end position="130"/>
    </location>
</feature>
<organism evidence="2 3">
    <name type="scientific">Edhazardia aedis (strain USNM 41457)</name>
    <name type="common">Microsporidian parasite</name>
    <dbReference type="NCBI Taxonomy" id="1003232"/>
    <lineage>
        <taxon>Eukaryota</taxon>
        <taxon>Fungi</taxon>
        <taxon>Fungi incertae sedis</taxon>
        <taxon>Microsporidia</taxon>
        <taxon>Edhazardia</taxon>
    </lineage>
</organism>
<evidence type="ECO:0008006" key="4">
    <source>
        <dbReference type="Google" id="ProtNLM"/>
    </source>
</evidence>
<accession>J9D9H7</accession>
<reference evidence="2 3" key="1">
    <citation type="submission" date="2011-08" db="EMBL/GenBank/DDBJ databases">
        <authorList>
            <person name="Liu Z.J."/>
            <person name="Shi F.L."/>
            <person name="Lu J.Q."/>
            <person name="Li M."/>
            <person name="Wang Z.L."/>
        </authorList>
    </citation>
    <scope>NUCLEOTIDE SEQUENCE [LARGE SCALE GENOMIC DNA]</scope>
    <source>
        <strain evidence="2 3">USNM 41457</strain>
    </source>
</reference>
<proteinExistence type="predicted"/>
<dbReference type="VEuPathDB" id="MicrosporidiaDB:EDEG_01585"/>
<dbReference type="HOGENOM" id="CLU_829064_0_0_1"/>
<evidence type="ECO:0000313" key="2">
    <source>
        <dbReference type="EMBL" id="EJW04149.1"/>
    </source>
</evidence>
<dbReference type="Proteomes" id="UP000003163">
    <property type="component" value="Unassembled WGS sequence"/>
</dbReference>
<protein>
    <recommendedName>
        <fullName evidence="4">SAP domain-containing protein</fullName>
    </recommendedName>
</protein>
<evidence type="ECO:0000256" key="1">
    <source>
        <dbReference type="SAM" id="MobiDB-lite"/>
    </source>
</evidence>
<dbReference type="InterPro" id="IPR036361">
    <property type="entry name" value="SAP_dom_sf"/>
</dbReference>
<name>J9D9H7_EDHAE</name>
<comment type="caution">
    <text evidence="2">The sequence shown here is derived from an EMBL/GenBank/DDBJ whole genome shotgun (WGS) entry which is preliminary data.</text>
</comment>